<feature type="transmembrane region" description="Helical" evidence="5">
    <location>
        <begin position="137"/>
        <end position="154"/>
    </location>
</feature>
<feature type="transmembrane region" description="Helical" evidence="5">
    <location>
        <begin position="89"/>
        <end position="110"/>
    </location>
</feature>
<dbReference type="Proteomes" id="UP000887575">
    <property type="component" value="Unassembled WGS sequence"/>
</dbReference>
<dbReference type="InterPro" id="IPR019408">
    <property type="entry name" value="7TM_GPCR_serpentine_rcpt_Srab"/>
</dbReference>
<keyword evidence="2 5" id="KW-0812">Transmembrane</keyword>
<evidence type="ECO:0000256" key="3">
    <source>
        <dbReference type="ARBA" id="ARBA00022989"/>
    </source>
</evidence>
<evidence type="ECO:0000256" key="2">
    <source>
        <dbReference type="ARBA" id="ARBA00022692"/>
    </source>
</evidence>
<keyword evidence="4 5" id="KW-0472">Membrane</keyword>
<name>A0AAF3EPF1_9BILA</name>
<dbReference type="AlphaFoldDB" id="A0AAF3EPF1"/>
<evidence type="ECO:0000256" key="4">
    <source>
        <dbReference type="ARBA" id="ARBA00023136"/>
    </source>
</evidence>
<accession>A0AAF3EPF1</accession>
<keyword evidence="6" id="KW-1185">Reference proteome</keyword>
<evidence type="ECO:0000256" key="1">
    <source>
        <dbReference type="ARBA" id="ARBA00004141"/>
    </source>
</evidence>
<sequence length="171" mass="19936">MDFSNCTVVEMYVKSGFLKSLMIVQIFLLIRFFFLNTCDVPISGTLCYSLRFISNIPMNGLPFVNAALTIFRLLIFLLRTDCKRKQMQLLRICELLTILCFVLDSSYRYWGVEFPEKVAYCTGNMQQLAAKLNLESYISLGMEVVTNLIGIWLFRKHKQDLSWVNRCQLRV</sequence>
<organism evidence="6 7">
    <name type="scientific">Mesorhabditis belari</name>
    <dbReference type="NCBI Taxonomy" id="2138241"/>
    <lineage>
        <taxon>Eukaryota</taxon>
        <taxon>Metazoa</taxon>
        <taxon>Ecdysozoa</taxon>
        <taxon>Nematoda</taxon>
        <taxon>Chromadorea</taxon>
        <taxon>Rhabditida</taxon>
        <taxon>Rhabditina</taxon>
        <taxon>Rhabditomorpha</taxon>
        <taxon>Rhabditoidea</taxon>
        <taxon>Rhabditidae</taxon>
        <taxon>Mesorhabditinae</taxon>
        <taxon>Mesorhabditis</taxon>
    </lineage>
</organism>
<evidence type="ECO:0000313" key="7">
    <source>
        <dbReference type="WBParaSite" id="MBELARI_LOCUS15956"/>
    </source>
</evidence>
<dbReference type="WBParaSite" id="MBELARI_LOCUS15956">
    <property type="protein sequence ID" value="MBELARI_LOCUS15956"/>
    <property type="gene ID" value="MBELARI_LOCUS15956"/>
</dbReference>
<evidence type="ECO:0000256" key="5">
    <source>
        <dbReference type="SAM" id="Phobius"/>
    </source>
</evidence>
<keyword evidence="3 5" id="KW-1133">Transmembrane helix</keyword>
<dbReference type="Pfam" id="PF10292">
    <property type="entry name" value="7TM_GPCR_Srab"/>
    <property type="match status" value="1"/>
</dbReference>
<protein>
    <submittedName>
        <fullName evidence="7">Uncharacterized protein</fullName>
    </submittedName>
</protein>
<dbReference type="GO" id="GO:0016020">
    <property type="term" value="C:membrane"/>
    <property type="evidence" value="ECO:0007669"/>
    <property type="project" value="UniProtKB-SubCell"/>
</dbReference>
<feature type="transmembrane region" description="Helical" evidence="5">
    <location>
        <begin position="17"/>
        <end position="36"/>
    </location>
</feature>
<comment type="subcellular location">
    <subcellularLocation>
        <location evidence="1">Membrane</location>
        <topology evidence="1">Multi-pass membrane protein</topology>
    </subcellularLocation>
</comment>
<proteinExistence type="predicted"/>
<feature type="transmembrane region" description="Helical" evidence="5">
    <location>
        <begin position="56"/>
        <end position="77"/>
    </location>
</feature>
<evidence type="ECO:0000313" key="6">
    <source>
        <dbReference type="Proteomes" id="UP000887575"/>
    </source>
</evidence>
<reference evidence="7" key="1">
    <citation type="submission" date="2024-02" db="UniProtKB">
        <authorList>
            <consortium name="WormBaseParasite"/>
        </authorList>
    </citation>
    <scope>IDENTIFICATION</scope>
</reference>